<accession>A0A3D9T081</accession>
<dbReference type="AlphaFoldDB" id="A0A3D9T081"/>
<dbReference type="Proteomes" id="UP000256661">
    <property type="component" value="Unassembled WGS sequence"/>
</dbReference>
<sequence>MARNTAAWEQTVRSTIALARDLAPAEHDLPTDCPGWTVKDVLAHIVSVERMLLGEPLPDHPLPEGLAHVRNDFGRLMEIGVDVRRSVPGEKVVAELDEVFHLRLDTLPTIDPAAPTPAPTGEMVPYGMFMAFRAMDCYVHEQDIRRATGRPGNLDAPAAPCARALLLRGLPYVVGKKAAALPGQSVTLEVTGPAAFTVHIEVGPDGRARVTDPLPAPTTTLTMDWETYLVLSAGRRTPDTVTTAITGDPDLATRLLTAMAVTP</sequence>
<organism evidence="2 3">
    <name type="scientific">Thermomonospora umbrina</name>
    <dbReference type="NCBI Taxonomy" id="111806"/>
    <lineage>
        <taxon>Bacteria</taxon>
        <taxon>Bacillati</taxon>
        <taxon>Actinomycetota</taxon>
        <taxon>Actinomycetes</taxon>
        <taxon>Streptosporangiales</taxon>
        <taxon>Thermomonosporaceae</taxon>
        <taxon>Thermomonospora</taxon>
    </lineage>
</organism>
<dbReference type="InterPro" id="IPR034660">
    <property type="entry name" value="DinB/YfiT-like"/>
</dbReference>
<dbReference type="GO" id="GO:0046872">
    <property type="term" value="F:metal ion binding"/>
    <property type="evidence" value="ECO:0007669"/>
    <property type="project" value="InterPro"/>
</dbReference>
<dbReference type="Pfam" id="PF11716">
    <property type="entry name" value="MDMPI_N"/>
    <property type="match status" value="1"/>
</dbReference>
<evidence type="ECO:0000313" key="3">
    <source>
        <dbReference type="Proteomes" id="UP000256661"/>
    </source>
</evidence>
<dbReference type="EMBL" id="QTTT01000001">
    <property type="protein sequence ID" value="REE98665.1"/>
    <property type="molecule type" value="Genomic_DNA"/>
</dbReference>
<dbReference type="InterPro" id="IPR024344">
    <property type="entry name" value="MDMPI_metal-binding"/>
</dbReference>
<dbReference type="NCBIfam" id="TIGR03083">
    <property type="entry name" value="maleylpyruvate isomerase family mycothiol-dependent enzyme"/>
    <property type="match status" value="1"/>
</dbReference>
<evidence type="ECO:0000313" key="2">
    <source>
        <dbReference type="EMBL" id="REE98665.1"/>
    </source>
</evidence>
<comment type="caution">
    <text evidence="2">The sequence shown here is derived from an EMBL/GenBank/DDBJ whole genome shotgun (WGS) entry which is preliminary data.</text>
</comment>
<protein>
    <submittedName>
        <fullName evidence="2">Uncharacterized protein (TIGR03083 family)</fullName>
    </submittedName>
</protein>
<reference evidence="2 3" key="1">
    <citation type="submission" date="2018-08" db="EMBL/GenBank/DDBJ databases">
        <title>Sequencing the genomes of 1000 actinobacteria strains.</title>
        <authorList>
            <person name="Klenk H.-P."/>
        </authorList>
    </citation>
    <scope>NUCLEOTIDE SEQUENCE [LARGE SCALE GENOMIC DNA]</scope>
    <source>
        <strain evidence="2 3">DSM 43927</strain>
    </source>
</reference>
<dbReference type="InterPro" id="IPR017517">
    <property type="entry name" value="Maleyloyr_isom"/>
</dbReference>
<proteinExistence type="predicted"/>
<feature type="domain" description="Mycothiol-dependent maleylpyruvate isomerase metal-binding" evidence="1">
    <location>
        <begin position="12"/>
        <end position="145"/>
    </location>
</feature>
<evidence type="ECO:0000259" key="1">
    <source>
        <dbReference type="Pfam" id="PF11716"/>
    </source>
</evidence>
<gene>
    <name evidence="2" type="ORF">DFJ69_4158</name>
</gene>
<keyword evidence="3" id="KW-1185">Reference proteome</keyword>
<dbReference type="Gene3D" id="1.20.120.450">
    <property type="entry name" value="dinb family like domain"/>
    <property type="match status" value="1"/>
</dbReference>
<name>A0A3D9T081_9ACTN</name>
<dbReference type="SUPFAM" id="SSF109854">
    <property type="entry name" value="DinB/YfiT-like putative metalloenzymes"/>
    <property type="match status" value="1"/>
</dbReference>